<name>A0A9Q3H1V5_9BASI</name>
<evidence type="ECO:0000313" key="1">
    <source>
        <dbReference type="EMBL" id="MBW0488171.1"/>
    </source>
</evidence>
<comment type="caution">
    <text evidence="1">The sequence shown here is derived from an EMBL/GenBank/DDBJ whole genome shotgun (WGS) entry which is preliminary data.</text>
</comment>
<reference evidence="1" key="1">
    <citation type="submission" date="2021-03" db="EMBL/GenBank/DDBJ databases">
        <title>Draft genome sequence of rust myrtle Austropuccinia psidii MF-1, a brazilian biotype.</title>
        <authorList>
            <person name="Quecine M.C."/>
            <person name="Pachon D.M.R."/>
            <person name="Bonatelli M.L."/>
            <person name="Correr F.H."/>
            <person name="Franceschini L.M."/>
            <person name="Leite T.F."/>
            <person name="Margarido G.R.A."/>
            <person name="Almeida C.A."/>
            <person name="Ferrarezi J.A."/>
            <person name="Labate C.A."/>
        </authorList>
    </citation>
    <scope>NUCLEOTIDE SEQUENCE</scope>
    <source>
        <strain evidence="1">MF-1</strain>
    </source>
</reference>
<dbReference type="AlphaFoldDB" id="A0A9Q3H1V5"/>
<proteinExistence type="predicted"/>
<accession>A0A9Q3H1V5</accession>
<keyword evidence="2" id="KW-1185">Reference proteome</keyword>
<organism evidence="1 2">
    <name type="scientific">Austropuccinia psidii MF-1</name>
    <dbReference type="NCBI Taxonomy" id="1389203"/>
    <lineage>
        <taxon>Eukaryota</taxon>
        <taxon>Fungi</taxon>
        <taxon>Dikarya</taxon>
        <taxon>Basidiomycota</taxon>
        <taxon>Pucciniomycotina</taxon>
        <taxon>Pucciniomycetes</taxon>
        <taxon>Pucciniales</taxon>
        <taxon>Sphaerophragmiaceae</taxon>
        <taxon>Austropuccinia</taxon>
    </lineage>
</organism>
<evidence type="ECO:0000313" key="2">
    <source>
        <dbReference type="Proteomes" id="UP000765509"/>
    </source>
</evidence>
<dbReference type="EMBL" id="AVOT02009474">
    <property type="protein sequence ID" value="MBW0488171.1"/>
    <property type="molecule type" value="Genomic_DNA"/>
</dbReference>
<dbReference type="Proteomes" id="UP000765509">
    <property type="component" value="Unassembled WGS sequence"/>
</dbReference>
<sequence length="89" mass="10769">MEVRLAEEFFRKHQVFPVSFVKTYLQRGEDKFPSRNTNYTPQDIVEVEDSPGPVNKIIEARKTRYNIWSDARTKQQIRINGWQKMHTRW</sequence>
<dbReference type="OrthoDB" id="2447315at2759"/>
<protein>
    <submittedName>
        <fullName evidence="1">Uncharacterized protein</fullName>
    </submittedName>
</protein>
<gene>
    <name evidence="1" type="ORF">O181_027886</name>
</gene>